<dbReference type="Pfam" id="PF13715">
    <property type="entry name" value="CarbopepD_reg_2"/>
    <property type="match status" value="1"/>
</dbReference>
<dbReference type="SUPFAM" id="SSF49464">
    <property type="entry name" value="Carboxypeptidase regulatory domain-like"/>
    <property type="match status" value="1"/>
</dbReference>
<evidence type="ECO:0000256" key="6">
    <source>
        <dbReference type="ARBA" id="ARBA00023237"/>
    </source>
</evidence>
<evidence type="ECO:0000256" key="4">
    <source>
        <dbReference type="ARBA" id="ARBA00022692"/>
    </source>
</evidence>
<comment type="subcellular location">
    <subcellularLocation>
        <location evidence="1 7">Cell outer membrane</location>
        <topology evidence="1 7">Multi-pass membrane protein</topology>
    </subcellularLocation>
</comment>
<feature type="signal peptide" evidence="8">
    <location>
        <begin position="1"/>
        <end position="20"/>
    </location>
</feature>
<dbReference type="PROSITE" id="PS52016">
    <property type="entry name" value="TONB_DEPENDENT_REC_3"/>
    <property type="match status" value="1"/>
</dbReference>
<comment type="caution">
    <text evidence="10">The sequence shown here is derived from an EMBL/GenBank/DDBJ whole genome shotgun (WGS) entry which is preliminary data.</text>
</comment>
<dbReference type="InterPro" id="IPR039426">
    <property type="entry name" value="TonB-dep_rcpt-like"/>
</dbReference>
<keyword evidence="2 7" id="KW-0813">Transport</keyword>
<proteinExistence type="inferred from homology"/>
<feature type="domain" description="TonB-dependent receptor plug" evidence="9">
    <location>
        <begin position="106"/>
        <end position="213"/>
    </location>
</feature>
<keyword evidence="5 7" id="KW-0472">Membrane</keyword>
<evidence type="ECO:0000313" key="11">
    <source>
        <dbReference type="Proteomes" id="UP000245449"/>
    </source>
</evidence>
<dbReference type="InterPro" id="IPR012910">
    <property type="entry name" value="Plug_dom"/>
</dbReference>
<protein>
    <submittedName>
        <fullName evidence="10">TonB-dependent receptor</fullName>
    </submittedName>
</protein>
<dbReference type="SUPFAM" id="SSF56935">
    <property type="entry name" value="Porins"/>
    <property type="match status" value="1"/>
</dbReference>
<gene>
    <name evidence="10" type="ORF">DB895_09805</name>
</gene>
<organism evidence="10 11">
    <name type="scientific">Flavobacterium psychrotolerans</name>
    <dbReference type="NCBI Taxonomy" id="2169410"/>
    <lineage>
        <taxon>Bacteria</taxon>
        <taxon>Pseudomonadati</taxon>
        <taxon>Bacteroidota</taxon>
        <taxon>Flavobacteriia</taxon>
        <taxon>Flavobacteriales</taxon>
        <taxon>Flavobacteriaceae</taxon>
        <taxon>Flavobacterium</taxon>
    </lineage>
</organism>
<dbReference type="GO" id="GO:0015344">
    <property type="term" value="F:siderophore uptake transmembrane transporter activity"/>
    <property type="evidence" value="ECO:0007669"/>
    <property type="project" value="TreeGrafter"/>
</dbReference>
<evidence type="ECO:0000259" key="9">
    <source>
        <dbReference type="Pfam" id="PF07715"/>
    </source>
</evidence>
<dbReference type="OrthoDB" id="99480at2"/>
<comment type="similarity">
    <text evidence="7">Belongs to the TonB-dependent receptor family.</text>
</comment>
<dbReference type="PANTHER" id="PTHR30069:SF36">
    <property type="entry name" value="BLL6948 PROTEIN"/>
    <property type="match status" value="1"/>
</dbReference>
<evidence type="ECO:0000256" key="5">
    <source>
        <dbReference type="ARBA" id="ARBA00023136"/>
    </source>
</evidence>
<accession>A0A2U1JHW4</accession>
<dbReference type="InterPro" id="IPR037066">
    <property type="entry name" value="Plug_dom_sf"/>
</dbReference>
<dbReference type="Proteomes" id="UP000245449">
    <property type="component" value="Unassembled WGS sequence"/>
</dbReference>
<sequence length="733" mass="82422">MKTLSLLFCSLFVLSSYSQVQRGFVKDANGSPIENAYVINLNSQSHAHTNEFGSFSMDKTNKGDMLTITALGYKKTNVTLQSNDFTIILEDAIYNLEQVVIQSKLNAMNLISKIDLQTTPVNSSQEILRKVPGLFIGQHAGGGKAEQLFLRGFDIDHGTDIAIAVDGIPVNMVSHAHGQGYADLHFVIPETVEKIDFGKGTYYANKGDFATAGYVAFQTKERVENSSLSLEAGQFNTLRTVGIFNLLDKNKTQNAYLATEYILTDGPFDSPQDFSRINLFGKYTSIMADNSKLSVLVSRFSSKWNASGQIPQRLIANGTLSRFGAVDDTEGGNTSRTNINVALSKPINENTVLKANVFYSKYDFELYSNFTFFLEDPIHGDQIRQKENRDVYGFNSELRKKYANSDFQFGCGFRADATKNTELSHTLGRYTTLENLKLGDIDETNLFSFVNAEFDFGKLKINPALRLDYFKFDYQDKLMPKYTTQNENKVKFSPKLNFIYSENNNLQWYLKSGFGFHSNDTRVVVAQTGKEILPTAIGSDLGTIFKPFPKLVINAALWYLYLQQEFVYVGDAGIVEPSGKSKRMGFDFGLRYQLTNWLFLDTDLNYTYARSSDAPMGQNFIPLAPDFTSTGGLSVNKIKGFSGGIHYRYLKSRPANEDNSIVAKGYLVSDMNVNYEYNNFVFGVAADNIFNTKWNETQFATESRLQNETKSVEEIHFTPGTPFFLKVKMGYKF</sequence>
<dbReference type="GO" id="GO:0044718">
    <property type="term" value="P:siderophore transmembrane transport"/>
    <property type="evidence" value="ECO:0007669"/>
    <property type="project" value="TreeGrafter"/>
</dbReference>
<dbReference type="InterPro" id="IPR008969">
    <property type="entry name" value="CarboxyPept-like_regulatory"/>
</dbReference>
<dbReference type="Pfam" id="PF07715">
    <property type="entry name" value="Plug"/>
    <property type="match status" value="1"/>
</dbReference>
<dbReference type="Gene3D" id="2.170.130.10">
    <property type="entry name" value="TonB-dependent receptor, plug domain"/>
    <property type="match status" value="1"/>
</dbReference>
<dbReference type="Gene3D" id="2.60.40.1120">
    <property type="entry name" value="Carboxypeptidase-like, regulatory domain"/>
    <property type="match status" value="1"/>
</dbReference>
<dbReference type="AlphaFoldDB" id="A0A2U1JHW4"/>
<feature type="chain" id="PRO_5015469939" evidence="8">
    <location>
        <begin position="21"/>
        <end position="733"/>
    </location>
</feature>
<name>A0A2U1JHW4_9FLAO</name>
<keyword evidence="10" id="KW-0675">Receptor</keyword>
<dbReference type="RefSeq" id="WP_116725186.1">
    <property type="nucleotide sequence ID" value="NZ_QCZI01000011.1"/>
</dbReference>
<keyword evidence="8" id="KW-0732">Signal</keyword>
<evidence type="ECO:0000256" key="1">
    <source>
        <dbReference type="ARBA" id="ARBA00004571"/>
    </source>
</evidence>
<dbReference type="GO" id="GO:0009279">
    <property type="term" value="C:cell outer membrane"/>
    <property type="evidence" value="ECO:0007669"/>
    <property type="project" value="UniProtKB-SubCell"/>
</dbReference>
<keyword evidence="11" id="KW-1185">Reference proteome</keyword>
<reference evidence="10 11" key="1">
    <citation type="submission" date="2018-04" db="EMBL/GenBank/DDBJ databases">
        <title>Flavobacterium sp. nov., isolated from glacier ice.</title>
        <authorList>
            <person name="Liu Q."/>
            <person name="Xin Y.-H."/>
        </authorList>
    </citation>
    <scope>NUCLEOTIDE SEQUENCE [LARGE SCALE GENOMIC DNA]</scope>
    <source>
        <strain evidence="10 11">RB1R5</strain>
    </source>
</reference>
<evidence type="ECO:0000313" key="10">
    <source>
        <dbReference type="EMBL" id="PWA04770.1"/>
    </source>
</evidence>
<keyword evidence="4 7" id="KW-0812">Transmembrane</keyword>
<dbReference type="EMBL" id="QCZI01000011">
    <property type="protein sequence ID" value="PWA04770.1"/>
    <property type="molecule type" value="Genomic_DNA"/>
</dbReference>
<dbReference type="InterPro" id="IPR036942">
    <property type="entry name" value="Beta-barrel_TonB_sf"/>
</dbReference>
<evidence type="ECO:0000256" key="2">
    <source>
        <dbReference type="ARBA" id="ARBA00022448"/>
    </source>
</evidence>
<evidence type="ECO:0000256" key="3">
    <source>
        <dbReference type="ARBA" id="ARBA00022452"/>
    </source>
</evidence>
<dbReference type="Gene3D" id="2.40.170.20">
    <property type="entry name" value="TonB-dependent receptor, beta-barrel domain"/>
    <property type="match status" value="1"/>
</dbReference>
<keyword evidence="6 7" id="KW-0998">Cell outer membrane</keyword>
<dbReference type="PANTHER" id="PTHR30069">
    <property type="entry name" value="TONB-DEPENDENT OUTER MEMBRANE RECEPTOR"/>
    <property type="match status" value="1"/>
</dbReference>
<evidence type="ECO:0000256" key="8">
    <source>
        <dbReference type="SAM" id="SignalP"/>
    </source>
</evidence>
<keyword evidence="3 7" id="KW-1134">Transmembrane beta strand</keyword>
<evidence type="ECO:0000256" key="7">
    <source>
        <dbReference type="PROSITE-ProRule" id="PRU01360"/>
    </source>
</evidence>